<accession>A0A1H0F2H6</accession>
<name>A0A1H0F2H6_9GAMM</name>
<dbReference type="Proteomes" id="UP000199677">
    <property type="component" value="Unassembled WGS sequence"/>
</dbReference>
<reference evidence="2" key="1">
    <citation type="submission" date="2016-10" db="EMBL/GenBank/DDBJ databases">
        <authorList>
            <person name="Varghese N."/>
            <person name="Submissions S."/>
        </authorList>
    </citation>
    <scope>NUCLEOTIDE SEQUENCE [LARGE SCALE GENOMIC DNA]</scope>
    <source>
        <strain evidence="2">CGMCC 1.6494</strain>
    </source>
</reference>
<dbReference type="AlphaFoldDB" id="A0A1H0F2H6"/>
<gene>
    <name evidence="1" type="ORF">SAMN04487951_10993</name>
</gene>
<sequence length="80" mass="8778">MPRCMSMAMRAIFMGHIFVRHGFAACRSASVGASDNSHWLSCFEVQGMNAIQVDRIAGHPKIVHILHCQPALRSATENLG</sequence>
<proteinExistence type="predicted"/>
<protein>
    <submittedName>
        <fullName evidence="1">Uncharacterized protein</fullName>
    </submittedName>
</protein>
<dbReference type="EMBL" id="FNII01000009">
    <property type="protein sequence ID" value="SDN88868.1"/>
    <property type="molecule type" value="Genomic_DNA"/>
</dbReference>
<organism evidence="1 2">
    <name type="scientific">Vreelandella arcis</name>
    <dbReference type="NCBI Taxonomy" id="416873"/>
    <lineage>
        <taxon>Bacteria</taxon>
        <taxon>Pseudomonadati</taxon>
        <taxon>Pseudomonadota</taxon>
        <taxon>Gammaproteobacteria</taxon>
        <taxon>Oceanospirillales</taxon>
        <taxon>Halomonadaceae</taxon>
        <taxon>Vreelandella</taxon>
    </lineage>
</organism>
<evidence type="ECO:0000313" key="1">
    <source>
        <dbReference type="EMBL" id="SDN88868.1"/>
    </source>
</evidence>
<evidence type="ECO:0000313" key="2">
    <source>
        <dbReference type="Proteomes" id="UP000199677"/>
    </source>
</evidence>
<keyword evidence="2" id="KW-1185">Reference proteome</keyword>